<gene>
    <name evidence="1" type="ORF">ANCCAN_04227</name>
</gene>
<organism evidence="1 2">
    <name type="scientific">Ancylostoma caninum</name>
    <name type="common">Dog hookworm</name>
    <dbReference type="NCBI Taxonomy" id="29170"/>
    <lineage>
        <taxon>Eukaryota</taxon>
        <taxon>Metazoa</taxon>
        <taxon>Ecdysozoa</taxon>
        <taxon>Nematoda</taxon>
        <taxon>Chromadorea</taxon>
        <taxon>Rhabditida</taxon>
        <taxon>Rhabditina</taxon>
        <taxon>Rhabditomorpha</taxon>
        <taxon>Strongyloidea</taxon>
        <taxon>Ancylostomatidae</taxon>
        <taxon>Ancylostomatinae</taxon>
        <taxon>Ancylostoma</taxon>
    </lineage>
</organism>
<sequence length="63" mass="6902">MWRLSGEDAENYGNCGAFQGASSSHSPLILLQTITKRKSCTSFKHEVLEGFSSPIAAFLKSCY</sequence>
<comment type="caution">
    <text evidence="1">The sequence shown here is derived from an EMBL/GenBank/DDBJ whole genome shotgun (WGS) entry which is preliminary data.</text>
</comment>
<evidence type="ECO:0000313" key="1">
    <source>
        <dbReference type="EMBL" id="RCN49770.1"/>
    </source>
</evidence>
<dbReference type="EMBL" id="JOJR01000030">
    <property type="protein sequence ID" value="RCN49770.1"/>
    <property type="molecule type" value="Genomic_DNA"/>
</dbReference>
<accession>A0A368H3C5</accession>
<name>A0A368H3C5_ANCCA</name>
<reference evidence="1 2" key="1">
    <citation type="submission" date="2014-10" db="EMBL/GenBank/DDBJ databases">
        <title>Draft genome of the hookworm Ancylostoma caninum.</title>
        <authorList>
            <person name="Mitreva M."/>
        </authorList>
    </citation>
    <scope>NUCLEOTIDE SEQUENCE [LARGE SCALE GENOMIC DNA]</scope>
    <source>
        <strain evidence="1 2">Baltimore</strain>
    </source>
</reference>
<dbReference type="AlphaFoldDB" id="A0A368H3C5"/>
<evidence type="ECO:0000313" key="2">
    <source>
        <dbReference type="Proteomes" id="UP000252519"/>
    </source>
</evidence>
<dbReference type="Proteomes" id="UP000252519">
    <property type="component" value="Unassembled WGS sequence"/>
</dbReference>
<keyword evidence="2" id="KW-1185">Reference proteome</keyword>
<proteinExistence type="predicted"/>
<protein>
    <submittedName>
        <fullName evidence="1">Uncharacterized protein</fullName>
    </submittedName>
</protein>